<evidence type="ECO:0000256" key="1">
    <source>
        <dbReference type="ARBA" id="ARBA00004496"/>
    </source>
</evidence>
<dbReference type="AlphaFoldDB" id="A0A844QDJ3"/>
<evidence type="ECO:0000256" key="11">
    <source>
        <dbReference type="PROSITE-ProRule" id="PRU01251"/>
    </source>
</evidence>
<keyword evidence="6 12" id="KW-0067">ATP-binding</keyword>
<evidence type="ECO:0000256" key="6">
    <source>
        <dbReference type="ARBA" id="ARBA00022840"/>
    </source>
</evidence>
<gene>
    <name evidence="13 15" type="primary">clpB</name>
    <name evidence="15" type="ORF">GN330_02255</name>
</gene>
<dbReference type="PANTHER" id="PTHR11638:SF18">
    <property type="entry name" value="HEAT SHOCK PROTEIN 104"/>
    <property type="match status" value="1"/>
</dbReference>
<dbReference type="SUPFAM" id="SSF52540">
    <property type="entry name" value="P-loop containing nucleoside triphosphate hydrolases"/>
    <property type="match status" value="2"/>
</dbReference>
<evidence type="ECO:0000313" key="15">
    <source>
        <dbReference type="EMBL" id="MVA96071.1"/>
    </source>
</evidence>
<dbReference type="InterPro" id="IPR036628">
    <property type="entry name" value="Clp_N_dom_sf"/>
</dbReference>
<dbReference type="CDD" id="cd00009">
    <property type="entry name" value="AAA"/>
    <property type="match status" value="1"/>
</dbReference>
<dbReference type="PANTHER" id="PTHR11638">
    <property type="entry name" value="ATP-DEPENDENT CLP PROTEASE"/>
    <property type="match status" value="1"/>
</dbReference>
<dbReference type="InterPro" id="IPR041546">
    <property type="entry name" value="ClpA/ClpB_AAA_lid"/>
</dbReference>
<dbReference type="GO" id="GO:0034605">
    <property type="term" value="P:cellular response to heat"/>
    <property type="evidence" value="ECO:0007669"/>
    <property type="project" value="TreeGrafter"/>
</dbReference>
<comment type="caution">
    <text evidence="15">The sequence shown here is derived from an EMBL/GenBank/DDBJ whole genome shotgun (WGS) entry which is preliminary data.</text>
</comment>
<evidence type="ECO:0000313" key="16">
    <source>
        <dbReference type="Proteomes" id="UP000463224"/>
    </source>
</evidence>
<dbReference type="PRINTS" id="PR00300">
    <property type="entry name" value="CLPPROTEASEA"/>
</dbReference>
<dbReference type="InterPro" id="IPR003593">
    <property type="entry name" value="AAA+_ATPase"/>
</dbReference>
<dbReference type="SUPFAM" id="SSF81923">
    <property type="entry name" value="Double Clp-N motif"/>
    <property type="match status" value="1"/>
</dbReference>
<evidence type="ECO:0000256" key="7">
    <source>
        <dbReference type="ARBA" id="ARBA00023054"/>
    </source>
</evidence>
<evidence type="ECO:0000256" key="4">
    <source>
        <dbReference type="ARBA" id="ARBA00022737"/>
    </source>
</evidence>
<organism evidence="15 16">
    <name type="scientific">Nitratireductor arenosus</name>
    <dbReference type="NCBI Taxonomy" id="2682096"/>
    <lineage>
        <taxon>Bacteria</taxon>
        <taxon>Pseudomonadati</taxon>
        <taxon>Pseudomonadota</taxon>
        <taxon>Alphaproteobacteria</taxon>
        <taxon>Hyphomicrobiales</taxon>
        <taxon>Phyllobacteriaceae</taxon>
        <taxon>Nitratireductor</taxon>
    </lineage>
</organism>
<dbReference type="InterPro" id="IPR017730">
    <property type="entry name" value="Chaperonin_ClpB"/>
</dbReference>
<comment type="subunit">
    <text evidence="10">Homohexamer. The oligomerization is ATP-dependent.</text>
</comment>
<dbReference type="InterPro" id="IPR004176">
    <property type="entry name" value="Clp_R_N"/>
</dbReference>
<dbReference type="Pfam" id="PF02861">
    <property type="entry name" value="Clp_N"/>
    <property type="match status" value="1"/>
</dbReference>
<evidence type="ECO:0000256" key="8">
    <source>
        <dbReference type="ARBA" id="ARBA00023186"/>
    </source>
</evidence>
<dbReference type="GO" id="GO:0016887">
    <property type="term" value="F:ATP hydrolysis activity"/>
    <property type="evidence" value="ECO:0007669"/>
    <property type="project" value="InterPro"/>
</dbReference>
<dbReference type="Pfam" id="PF00004">
    <property type="entry name" value="AAA"/>
    <property type="match status" value="1"/>
</dbReference>
<dbReference type="FunFam" id="3.40.50.300:FF:000010">
    <property type="entry name" value="Chaperone clpB 1, putative"/>
    <property type="match status" value="1"/>
</dbReference>
<dbReference type="FunFam" id="3.40.50.300:FF:000120">
    <property type="entry name" value="ATP-dependent chaperone ClpB"/>
    <property type="match status" value="1"/>
</dbReference>
<dbReference type="NCBIfam" id="TIGR03346">
    <property type="entry name" value="chaperone_ClpB"/>
    <property type="match status" value="1"/>
</dbReference>
<feature type="coiled-coil region" evidence="13">
    <location>
        <begin position="413"/>
        <end position="493"/>
    </location>
</feature>
<dbReference type="RefSeq" id="WP_156710989.1">
    <property type="nucleotide sequence ID" value="NZ_WPHG01000001.1"/>
</dbReference>
<evidence type="ECO:0000256" key="12">
    <source>
        <dbReference type="RuleBase" id="RU004432"/>
    </source>
</evidence>
<evidence type="ECO:0000259" key="14">
    <source>
        <dbReference type="PROSITE" id="PS51903"/>
    </source>
</evidence>
<evidence type="ECO:0000256" key="2">
    <source>
        <dbReference type="ARBA" id="ARBA00008675"/>
    </source>
</evidence>
<evidence type="ECO:0000256" key="5">
    <source>
        <dbReference type="ARBA" id="ARBA00022741"/>
    </source>
</evidence>
<evidence type="ECO:0000256" key="9">
    <source>
        <dbReference type="ARBA" id="ARBA00025613"/>
    </source>
</evidence>
<keyword evidence="13" id="KW-0346">Stress response</keyword>
<keyword evidence="4 11" id="KW-0677">Repeat</keyword>
<accession>A0A844QDJ3</accession>
<protein>
    <recommendedName>
        <fullName evidence="3 13">Chaperone protein ClpB</fullName>
    </recommendedName>
</protein>
<dbReference type="CDD" id="cd19499">
    <property type="entry name" value="RecA-like_ClpB_Hsp104-like"/>
    <property type="match status" value="1"/>
</dbReference>
<comment type="similarity">
    <text evidence="2 12">Belongs to the ClpA/ClpB family.</text>
</comment>
<proteinExistence type="inferred from homology"/>
<dbReference type="InterPro" id="IPR018368">
    <property type="entry name" value="ClpA/B_CS1"/>
</dbReference>
<dbReference type="GO" id="GO:0005737">
    <property type="term" value="C:cytoplasm"/>
    <property type="evidence" value="ECO:0007669"/>
    <property type="project" value="UniProtKB-SubCell"/>
</dbReference>
<dbReference type="Gene3D" id="3.40.50.300">
    <property type="entry name" value="P-loop containing nucleotide triphosphate hydrolases"/>
    <property type="match status" value="3"/>
</dbReference>
<dbReference type="Gene3D" id="1.10.8.60">
    <property type="match status" value="1"/>
</dbReference>
<keyword evidence="16" id="KW-1185">Reference proteome</keyword>
<keyword evidence="8 12" id="KW-0143">Chaperone</keyword>
<dbReference type="FunFam" id="3.40.50.300:FF:000025">
    <property type="entry name" value="ATP-dependent Clp protease subunit"/>
    <property type="match status" value="1"/>
</dbReference>
<dbReference type="PROSITE" id="PS00870">
    <property type="entry name" value="CLPAB_1"/>
    <property type="match status" value="1"/>
</dbReference>
<dbReference type="InterPro" id="IPR050130">
    <property type="entry name" value="ClpA_ClpB"/>
</dbReference>
<dbReference type="Gene3D" id="1.10.1780.10">
    <property type="entry name" value="Clp, N-terminal domain"/>
    <property type="match status" value="1"/>
</dbReference>
<dbReference type="PROSITE" id="PS00871">
    <property type="entry name" value="CLPAB_2"/>
    <property type="match status" value="1"/>
</dbReference>
<dbReference type="GO" id="GO:0005524">
    <property type="term" value="F:ATP binding"/>
    <property type="evidence" value="ECO:0007669"/>
    <property type="project" value="UniProtKB-UniRule"/>
</dbReference>
<dbReference type="Pfam" id="PF10431">
    <property type="entry name" value="ClpB_D2-small"/>
    <property type="match status" value="1"/>
</dbReference>
<dbReference type="FunFam" id="1.10.8.60:FF:000017">
    <property type="entry name" value="ATP-dependent chaperone ClpB"/>
    <property type="match status" value="1"/>
</dbReference>
<dbReference type="GO" id="GO:0042026">
    <property type="term" value="P:protein refolding"/>
    <property type="evidence" value="ECO:0007669"/>
    <property type="project" value="UniProtKB-UniRule"/>
</dbReference>
<dbReference type="Pfam" id="PF07724">
    <property type="entry name" value="AAA_2"/>
    <property type="match status" value="1"/>
</dbReference>
<comment type="subunit">
    <text evidence="13">Homohexamer; The oligomerization is ATP-dependent.</text>
</comment>
<keyword evidence="13" id="KW-0963">Cytoplasm</keyword>
<dbReference type="Pfam" id="PF17871">
    <property type="entry name" value="AAA_lid_9"/>
    <property type="match status" value="1"/>
</dbReference>
<keyword evidence="5 12" id="KW-0547">Nucleotide-binding</keyword>
<dbReference type="SMART" id="SM01086">
    <property type="entry name" value="ClpB_D2-small"/>
    <property type="match status" value="1"/>
</dbReference>
<dbReference type="InterPro" id="IPR003959">
    <property type="entry name" value="ATPase_AAA_core"/>
</dbReference>
<comment type="function">
    <text evidence="9">Part of a stress-induced multi-chaperone system, it is involved in the recovery of the cell from heat-induced damage, in cooperation with DnaK, DnaJ and GrpE. Acts before DnaK, in the processing of protein aggregates. Protein binding stimulates the ATPase activity; ATP hydrolysis unfolds the denatured protein aggregates, which probably helps expose new hydrophobic binding sites on the surface of ClpB-bound aggregates, contributing to the solubilization and refolding of denatured protein aggregates by DnaK.</text>
</comment>
<dbReference type="EMBL" id="WPHG01000001">
    <property type="protein sequence ID" value="MVA96071.1"/>
    <property type="molecule type" value="Genomic_DNA"/>
</dbReference>
<dbReference type="InterPro" id="IPR027417">
    <property type="entry name" value="P-loop_NTPase"/>
</dbReference>
<reference evidence="15 16" key="1">
    <citation type="submission" date="2019-12" db="EMBL/GenBank/DDBJ databases">
        <title>Nitratireductor arenosus sp. nov., Isolated from sea sand, Jeju island, South Korea.</title>
        <authorList>
            <person name="Kim W."/>
        </authorList>
    </citation>
    <scope>NUCLEOTIDE SEQUENCE [LARGE SCALE GENOMIC DNA]</scope>
    <source>
        <strain evidence="15 16">CAU 1489</strain>
    </source>
</reference>
<dbReference type="InterPro" id="IPR019489">
    <property type="entry name" value="Clp_ATPase_C"/>
</dbReference>
<sequence>MNVEKYSERVRGFIQSAQTMALSRNHQQFTPEHMLKVLVDDEEGLAASLIERAGGRAQDVRLAVDAALEALPRVEGGNGQLYLAQPLAKVFSTAEELAKKAGDSFVTVERLLTALAIEKSAKSADILAKAGVSAQALNQVINDIRKGRTADSANAEQGFDALKKYARDLTADARAGRLDPVIGRDDEIRRTIQVLSRRTKNNPVLIGEPGVGKTAIAEGLALRIVNGDVPESLKDKRLMALDMGALIAGAKYRGEFEERLKAVLSEVTAAEGEIVLFIDEMHTLVGAGKADGAMDASNLLKPALARGELHCVGATTLDEYRKHVEKDAALARRFQPVFVNEPAVEDTVSILRGLKEKYEQHHKVRISDSALVAAATLSNRYITDRFLPDKAIDLVDEASSRLRMQVDSKPEALDEIDRRIMQLKIEREALKLEKDDASRDRLDRLDKELSKLEEESSGLTATWASEKEKLGLAADLKRQLDEARNALAGAQRKGEFQKAGELAYGLIPDLERKLAEAETRDETGSMVEEIVTPDHVAHIVSRWTGIPVDKMLEGERDKLLRMEDELARRVVGQGEAVQAVSQAVRRARAGLQDPNRPIGSFMFLGPTGVGKTELTKSLADFLFDDETAMVRVDMSEFMEKHSVSRLIGAPPGYVGYEEGGVLTEAVRRRPYQVVLFDEIEKAHPDVFNVLLQVLDDGRLTDGQGRTVDFRNTLIIMTSNLGSEFLVSLGEGEDVDKVRDEVMAVVRASFRPEFLNRVDEVILFHRLRRQDMGRIVEIQLARLEKLLADRKITLDLDDGAIAWLAEKGYDPAYGARPLKRVIQKELQDPLAEKILLGDVRDGQTVAVTAGSDRLTFRAGPASVDDEAGAEAEEAAA</sequence>
<name>A0A844QDJ3_9HYPH</name>
<feature type="domain" description="Clp R" evidence="14">
    <location>
        <begin position="3"/>
        <end position="147"/>
    </location>
</feature>
<dbReference type="SMART" id="SM00382">
    <property type="entry name" value="AAA"/>
    <property type="match status" value="2"/>
</dbReference>
<comment type="subcellular location">
    <subcellularLocation>
        <location evidence="1 13">Cytoplasm</location>
    </subcellularLocation>
</comment>
<evidence type="ECO:0000256" key="3">
    <source>
        <dbReference type="ARBA" id="ARBA00017574"/>
    </source>
</evidence>
<dbReference type="InterPro" id="IPR001270">
    <property type="entry name" value="ClpA/B"/>
</dbReference>
<dbReference type="Proteomes" id="UP000463224">
    <property type="component" value="Unassembled WGS sequence"/>
</dbReference>
<keyword evidence="7 13" id="KW-0175">Coiled coil</keyword>
<dbReference type="PROSITE" id="PS51903">
    <property type="entry name" value="CLP_R"/>
    <property type="match status" value="1"/>
</dbReference>
<evidence type="ECO:0000256" key="10">
    <source>
        <dbReference type="ARBA" id="ARBA00026057"/>
    </source>
</evidence>
<dbReference type="InterPro" id="IPR028299">
    <property type="entry name" value="ClpA/B_CS2"/>
</dbReference>
<evidence type="ECO:0000256" key="13">
    <source>
        <dbReference type="RuleBase" id="RU362034"/>
    </source>
</evidence>